<name>A0A9X3L7J0_9BACI</name>
<evidence type="ECO:0000313" key="1">
    <source>
        <dbReference type="EMBL" id="MCZ8532663.1"/>
    </source>
</evidence>
<evidence type="ECO:0000313" key="2">
    <source>
        <dbReference type="Proteomes" id="UP001152172"/>
    </source>
</evidence>
<dbReference type="GO" id="GO:0043937">
    <property type="term" value="P:regulation of sporulation"/>
    <property type="evidence" value="ECO:0007669"/>
    <property type="project" value="InterPro"/>
</dbReference>
<dbReference type="GO" id="GO:0046983">
    <property type="term" value="F:protein dimerization activity"/>
    <property type="evidence" value="ECO:0007669"/>
    <property type="project" value="InterPro"/>
</dbReference>
<dbReference type="AlphaFoldDB" id="A0A9X3L7J0"/>
<dbReference type="EMBL" id="JAMKBI010000003">
    <property type="protein sequence ID" value="MCZ8532663.1"/>
    <property type="molecule type" value="Genomic_DNA"/>
</dbReference>
<dbReference type="Gene3D" id="4.10.280.10">
    <property type="entry name" value="Helix-loop-helix DNA-binding domain"/>
    <property type="match status" value="1"/>
</dbReference>
<reference evidence="1" key="1">
    <citation type="submission" date="2022-05" db="EMBL/GenBank/DDBJ databases">
        <authorList>
            <person name="Colautti A."/>
            <person name="Iacumin L."/>
        </authorList>
    </citation>
    <scope>NUCLEOTIDE SEQUENCE</scope>
    <source>
        <strain evidence="1">DSM 30747</strain>
    </source>
</reference>
<gene>
    <name evidence="1" type="ORF">M9R61_04785</name>
</gene>
<dbReference type="Pfam" id="PF09388">
    <property type="entry name" value="SpoOE-like"/>
    <property type="match status" value="1"/>
</dbReference>
<dbReference type="InterPro" id="IPR036638">
    <property type="entry name" value="HLH_DNA-bd_sf"/>
</dbReference>
<dbReference type="InterPro" id="IPR018540">
    <property type="entry name" value="Spo0E-like"/>
</dbReference>
<proteinExistence type="predicted"/>
<dbReference type="Proteomes" id="UP001152172">
    <property type="component" value="Unassembled WGS sequence"/>
</dbReference>
<dbReference type="InterPro" id="IPR037208">
    <property type="entry name" value="Spo0E-like_sf"/>
</dbReference>
<comment type="caution">
    <text evidence="1">The sequence shown here is derived from an EMBL/GenBank/DDBJ whole genome shotgun (WGS) entry which is preliminary data.</text>
</comment>
<accession>A0A9X3L7J0</accession>
<organism evidence="1 2">
    <name type="scientific">Psychrobacillus psychrodurans</name>
    <dbReference type="NCBI Taxonomy" id="126157"/>
    <lineage>
        <taxon>Bacteria</taxon>
        <taxon>Bacillati</taxon>
        <taxon>Bacillota</taxon>
        <taxon>Bacilli</taxon>
        <taxon>Bacillales</taxon>
        <taxon>Bacillaceae</taxon>
        <taxon>Psychrobacillus</taxon>
    </lineage>
</organism>
<protein>
    <submittedName>
        <fullName evidence="1">Aspartyl-phosphate phosphatase Spo0E family protein</fullName>
    </submittedName>
</protein>
<keyword evidence="2" id="KW-1185">Reference proteome</keyword>
<sequence length="50" mass="5827">MKSLVSKKKLEFIIEIKRKVMCKKAIILGFTHPEVVKCSQELDVLLNIRK</sequence>
<dbReference type="RefSeq" id="WP_090562250.1">
    <property type="nucleotide sequence ID" value="NZ_JAKXDZ010000002.1"/>
</dbReference>
<dbReference type="SUPFAM" id="SSF140500">
    <property type="entry name" value="BAS1536-like"/>
    <property type="match status" value="1"/>
</dbReference>